<keyword evidence="1" id="KW-0812">Transmembrane</keyword>
<name>A0A0A2JTM0_PENEN</name>
<evidence type="ECO:0000256" key="1">
    <source>
        <dbReference type="SAM" id="Phobius"/>
    </source>
</evidence>
<evidence type="ECO:0000313" key="4">
    <source>
        <dbReference type="Proteomes" id="UP000030143"/>
    </source>
</evidence>
<feature type="domain" description="DUF7702" evidence="2">
    <location>
        <begin position="7"/>
        <end position="101"/>
    </location>
</feature>
<feature type="transmembrane region" description="Helical" evidence="1">
    <location>
        <begin position="12"/>
        <end position="33"/>
    </location>
</feature>
<organism evidence="3 4">
    <name type="scientific">Penicillium expansum</name>
    <name type="common">Blue mold rot fungus</name>
    <dbReference type="NCBI Taxonomy" id="27334"/>
    <lineage>
        <taxon>Eukaryota</taxon>
        <taxon>Fungi</taxon>
        <taxon>Dikarya</taxon>
        <taxon>Ascomycota</taxon>
        <taxon>Pezizomycotina</taxon>
        <taxon>Eurotiomycetes</taxon>
        <taxon>Eurotiomycetidae</taxon>
        <taxon>Eurotiales</taxon>
        <taxon>Aspergillaceae</taxon>
        <taxon>Penicillium</taxon>
    </lineage>
</organism>
<dbReference type="PANTHER" id="PTHR42109">
    <property type="entry name" value="UNPLACED GENOMIC SCAFFOLD UM_SCAF_CONTIG_1.265, WHOLE GENOME SHOTGUN SEQUENCE"/>
    <property type="match status" value="1"/>
</dbReference>
<sequence length="333" mass="36736">MAIVTLEHIAIAELIIYIPTALVTILVVLRHGFHKQLGWIYLCIFSAIRVGGAVMETLSTRNANNSTYKEWAIIIQSVGLSPLLLSTLGLLKRVFDETSQHMPSSPESKRNTILQGLSSSGVGGKLIGIYSQRATAISRRSKLIQLLHLPALIALILSISGGTNQTSSTVSNHTSGKTQTCVAIIIFLIIYIATCILWIITTRDISVMVSSQKRIFLCVLLALPFIAVRILYSLICDFGNNPQFSLISGDPEIQLVMATFEEFVVVLIYTILGVITPKSVSNAVTDAREQETYHMTGDAEHGRYHQNTDRLTYEESMYAHAAAQAVHNQHVRR</sequence>
<evidence type="ECO:0000313" key="3">
    <source>
        <dbReference type="EMBL" id="KGO58749.1"/>
    </source>
</evidence>
<dbReference type="PANTHER" id="PTHR42109:SF2">
    <property type="entry name" value="INTEGRAL MEMBRANE PROTEIN"/>
    <property type="match status" value="1"/>
</dbReference>
<dbReference type="RefSeq" id="XP_016600113.1">
    <property type="nucleotide sequence ID" value="XM_016746397.1"/>
</dbReference>
<proteinExistence type="predicted"/>
<dbReference type="STRING" id="27334.A0A0A2JTM0"/>
<dbReference type="GeneID" id="27681817"/>
<keyword evidence="1" id="KW-0472">Membrane</keyword>
<protein>
    <recommendedName>
        <fullName evidence="2">DUF7702 domain-containing protein</fullName>
    </recommendedName>
</protein>
<feature type="transmembrane region" description="Helical" evidence="1">
    <location>
        <begin position="143"/>
        <end position="162"/>
    </location>
</feature>
<accession>A0A0A2JTM0</accession>
<feature type="domain" description="DUF7702" evidence="2">
    <location>
        <begin position="131"/>
        <end position="275"/>
    </location>
</feature>
<feature type="transmembrane region" description="Helical" evidence="1">
    <location>
        <begin position="39"/>
        <end position="59"/>
    </location>
</feature>
<dbReference type="Proteomes" id="UP000030143">
    <property type="component" value="Unassembled WGS sequence"/>
</dbReference>
<gene>
    <name evidence="3" type="ORF">PEX2_091270</name>
</gene>
<dbReference type="VEuPathDB" id="FungiDB:PEXP_066280"/>
<dbReference type="HOGENOM" id="CLU_064985_0_1_1"/>
<comment type="caution">
    <text evidence="3">The sequence shown here is derived from an EMBL/GenBank/DDBJ whole genome shotgun (WGS) entry which is preliminary data.</text>
</comment>
<dbReference type="InterPro" id="IPR056119">
    <property type="entry name" value="DUF7702"/>
</dbReference>
<feature type="transmembrane region" description="Helical" evidence="1">
    <location>
        <begin position="214"/>
        <end position="235"/>
    </location>
</feature>
<evidence type="ECO:0000259" key="2">
    <source>
        <dbReference type="Pfam" id="PF24800"/>
    </source>
</evidence>
<dbReference type="Pfam" id="PF24800">
    <property type="entry name" value="DUF7702"/>
    <property type="match status" value="2"/>
</dbReference>
<keyword evidence="4" id="KW-1185">Reference proteome</keyword>
<dbReference type="AlphaFoldDB" id="A0A0A2JTM0"/>
<reference evidence="3 4" key="1">
    <citation type="journal article" date="2015" name="Mol. Plant Microbe Interact.">
        <title>Genome, transcriptome, and functional analyses of Penicillium expansum provide new insights into secondary metabolism and pathogenicity.</title>
        <authorList>
            <person name="Ballester A.R."/>
            <person name="Marcet-Houben M."/>
            <person name="Levin E."/>
            <person name="Sela N."/>
            <person name="Selma-Lazaro C."/>
            <person name="Carmona L."/>
            <person name="Wisniewski M."/>
            <person name="Droby S."/>
            <person name="Gonzalez-Candelas L."/>
            <person name="Gabaldon T."/>
        </authorList>
    </citation>
    <scope>NUCLEOTIDE SEQUENCE [LARGE SCALE GENOMIC DNA]</scope>
    <source>
        <strain evidence="3 4">MD-8</strain>
    </source>
</reference>
<feature type="transmembrane region" description="Helical" evidence="1">
    <location>
        <begin position="255"/>
        <end position="275"/>
    </location>
</feature>
<keyword evidence="1" id="KW-1133">Transmembrane helix</keyword>
<feature type="transmembrane region" description="Helical" evidence="1">
    <location>
        <begin position="182"/>
        <end position="202"/>
    </location>
</feature>
<dbReference type="EMBL" id="JQFZ01000111">
    <property type="protein sequence ID" value="KGO58749.1"/>
    <property type="molecule type" value="Genomic_DNA"/>
</dbReference>
<feature type="transmembrane region" description="Helical" evidence="1">
    <location>
        <begin position="71"/>
        <end position="92"/>
    </location>
</feature>